<dbReference type="SUPFAM" id="SSF52266">
    <property type="entry name" value="SGNH hydrolase"/>
    <property type="match status" value="1"/>
</dbReference>
<dbReference type="Gene3D" id="3.40.50.1110">
    <property type="entry name" value="SGNH hydrolase"/>
    <property type="match status" value="1"/>
</dbReference>
<evidence type="ECO:0000313" key="3">
    <source>
        <dbReference type="EMBL" id="TFB14633.1"/>
    </source>
</evidence>
<accession>A0A4Y8II09</accession>
<feature type="domain" description="SLH" evidence="2">
    <location>
        <begin position="316"/>
        <end position="372"/>
    </location>
</feature>
<feature type="domain" description="SLH" evidence="2">
    <location>
        <begin position="373"/>
        <end position="429"/>
    </location>
</feature>
<dbReference type="Pfam" id="PF00395">
    <property type="entry name" value="SLH"/>
    <property type="match status" value="3"/>
</dbReference>
<reference evidence="3 4" key="1">
    <citation type="submission" date="2019-03" db="EMBL/GenBank/DDBJ databases">
        <authorList>
            <person name="He R.-H."/>
        </authorList>
    </citation>
    <scope>NUCLEOTIDE SEQUENCE [LARGE SCALE GENOMIC DNA]</scope>
    <source>
        <strain evidence="4">SH 714</strain>
    </source>
</reference>
<name>A0A4Y8II09_9BACI</name>
<dbReference type="InterPro" id="IPR001119">
    <property type="entry name" value="SLH_dom"/>
</dbReference>
<sequence length="429" mass="47643">MLTFFISSLLVTVPLSISADEKLDYVALGDSLALGITPTSSTENPPKDGYADYLAHHLNNLKLLNNYTKQYAAAGYKSDDVYQDLVNDVKIPEEFDKVGIRATVAEAEVITISAGANDVLQVVTVNTDTGEVNFDQAQFLLALDQVKQNLTGTISEINTLNPEAQVYLMGYYNPFPYLPDKQKAQLDLALTYLNQTIKQVAVENGATYVSTSEAISKDAKKYLPNPENVHPNTTGYLVLANEFWEDMSLITAKDFTDVPESHFAKKDIEYLYGKNIIRGYGDGTFKPKQKITRAEVSMALYHSVVFDRSTPAEPGFSDLDKSMASYDAIAQLTDERVIDGFPDGTFRSNELLTRDQMAKIIVEAFDLKSTGEEITFSDMPAENHWSYSYIQTLAQNGVTLGYEDGTFKPKKFVTRGQIASFIARAMQLD</sequence>
<proteinExistence type="predicted"/>
<dbReference type="Proteomes" id="UP000297975">
    <property type="component" value="Unassembled WGS sequence"/>
</dbReference>
<keyword evidence="1" id="KW-0732">Signal</keyword>
<feature type="domain" description="SLH" evidence="2">
    <location>
        <begin position="251"/>
        <end position="314"/>
    </location>
</feature>
<evidence type="ECO:0000313" key="4">
    <source>
        <dbReference type="Proteomes" id="UP000297975"/>
    </source>
</evidence>
<gene>
    <name evidence="3" type="ORF">E3U55_13470</name>
</gene>
<evidence type="ECO:0000256" key="1">
    <source>
        <dbReference type="ARBA" id="ARBA00022729"/>
    </source>
</evidence>
<dbReference type="InterPro" id="IPR051465">
    <property type="entry name" value="Cell_Envelope_Struct_Comp"/>
</dbReference>
<dbReference type="AlphaFoldDB" id="A0A4Y8II09"/>
<dbReference type="PANTHER" id="PTHR43308">
    <property type="entry name" value="OUTER MEMBRANE PROTEIN ALPHA-RELATED"/>
    <property type="match status" value="1"/>
</dbReference>
<dbReference type="InterPro" id="IPR036514">
    <property type="entry name" value="SGNH_hydro_sf"/>
</dbReference>
<organism evidence="3 4">
    <name type="scientific">Filobacillus milosensis</name>
    <dbReference type="NCBI Taxonomy" id="94137"/>
    <lineage>
        <taxon>Bacteria</taxon>
        <taxon>Bacillati</taxon>
        <taxon>Bacillota</taxon>
        <taxon>Bacilli</taxon>
        <taxon>Bacillales</taxon>
        <taxon>Bacillaceae</taxon>
        <taxon>Filobacillus</taxon>
    </lineage>
</organism>
<comment type="caution">
    <text evidence="3">The sequence shown here is derived from an EMBL/GenBank/DDBJ whole genome shotgun (WGS) entry which is preliminary data.</text>
</comment>
<evidence type="ECO:0000259" key="2">
    <source>
        <dbReference type="PROSITE" id="PS51272"/>
    </source>
</evidence>
<protein>
    <recommendedName>
        <fullName evidence="2">SLH domain-containing protein</fullName>
    </recommendedName>
</protein>
<dbReference type="Pfam" id="PF13472">
    <property type="entry name" value="Lipase_GDSL_2"/>
    <property type="match status" value="1"/>
</dbReference>
<dbReference type="InterPro" id="IPR013830">
    <property type="entry name" value="SGNH_hydro"/>
</dbReference>
<keyword evidence="4" id="KW-1185">Reference proteome</keyword>
<dbReference type="EMBL" id="SOPW01000016">
    <property type="protein sequence ID" value="TFB14633.1"/>
    <property type="molecule type" value="Genomic_DNA"/>
</dbReference>
<dbReference type="PROSITE" id="PS51272">
    <property type="entry name" value="SLH"/>
    <property type="match status" value="3"/>
</dbReference>